<evidence type="ECO:0000313" key="1">
    <source>
        <dbReference type="EMBL" id="TWT97539.1"/>
    </source>
</evidence>
<keyword evidence="2" id="KW-1185">Reference proteome</keyword>
<protein>
    <recommendedName>
        <fullName evidence="3">DUF2092 domain-containing protein</fullName>
    </recommendedName>
</protein>
<comment type="caution">
    <text evidence="1">The sequence shown here is derived from an EMBL/GenBank/DDBJ whole genome shotgun (WGS) entry which is preliminary data.</text>
</comment>
<proteinExistence type="predicted"/>
<organism evidence="1 2">
    <name type="scientific">Neorhodopirellula pilleata</name>
    <dbReference type="NCBI Taxonomy" id="2714738"/>
    <lineage>
        <taxon>Bacteria</taxon>
        <taxon>Pseudomonadati</taxon>
        <taxon>Planctomycetota</taxon>
        <taxon>Planctomycetia</taxon>
        <taxon>Pirellulales</taxon>
        <taxon>Pirellulaceae</taxon>
        <taxon>Neorhodopirellula</taxon>
    </lineage>
</organism>
<dbReference type="Proteomes" id="UP000316213">
    <property type="component" value="Unassembled WGS sequence"/>
</dbReference>
<name>A0A5C6AD48_9BACT</name>
<dbReference type="EMBL" id="SJPM01000004">
    <property type="protein sequence ID" value="TWT97539.1"/>
    <property type="molecule type" value="Genomic_DNA"/>
</dbReference>
<sequence>MLCHRVSQVSRIRCLVHGLGLLVVIGILHGCQRSEPKDLVSENQDADRRAAIMESDGQPIGQRADAKIRLREVFRRYQVCSYYRDNAVVTLRRGTTSSADEFVSTAPLRVEFNHRRLNVDAYAVRIRVDVQDRAEVIAWFDEPETGNFDSQTLRTAWNANTKDRLQLDQVLADEVLRSRLSAGLAGPPPQLEWLLADEPMSGLFRLRSDTNDQFTWLDDGRINQQRLQRIEVVSDRDRFVFWIEPATSLIRRVEFPPPQTLPPTNMVADDWSLQLDLNEATFQPQGSGTMESLPGFPPIFVGAFVPVPPPPPSPLLGRCFDLSRWNRSSSESPYHLIANSPEDAATFQQWFANITAAIPALNGTATMHLVAHERESVRQFERLPSPPVLVWEADEMNTALRKLRLPPGSMAVLSQDGQLLLVETRADAGSVGNVFAVIRDHVSGIDVPQKIRSDYESILQSYQAKLQSVRP</sequence>
<gene>
    <name evidence="1" type="ORF">Pla100_26930</name>
</gene>
<reference evidence="1 2" key="1">
    <citation type="submission" date="2019-02" db="EMBL/GenBank/DDBJ databases">
        <title>Deep-cultivation of Planctomycetes and their phenomic and genomic characterization uncovers novel biology.</title>
        <authorList>
            <person name="Wiegand S."/>
            <person name="Jogler M."/>
            <person name="Boedeker C."/>
            <person name="Pinto D."/>
            <person name="Vollmers J."/>
            <person name="Rivas-Marin E."/>
            <person name="Kohn T."/>
            <person name="Peeters S.H."/>
            <person name="Heuer A."/>
            <person name="Rast P."/>
            <person name="Oberbeckmann S."/>
            <person name="Bunk B."/>
            <person name="Jeske O."/>
            <person name="Meyerdierks A."/>
            <person name="Storesund J.E."/>
            <person name="Kallscheuer N."/>
            <person name="Luecker S."/>
            <person name="Lage O.M."/>
            <person name="Pohl T."/>
            <person name="Merkel B.J."/>
            <person name="Hornburger P."/>
            <person name="Mueller R.-W."/>
            <person name="Bruemmer F."/>
            <person name="Labrenz M."/>
            <person name="Spormann A.M."/>
            <person name="Op Den Camp H."/>
            <person name="Overmann J."/>
            <person name="Amann R."/>
            <person name="Jetten M.S.M."/>
            <person name="Mascher T."/>
            <person name="Medema M.H."/>
            <person name="Devos D.P."/>
            <person name="Kaster A.-K."/>
            <person name="Ovreas L."/>
            <person name="Rohde M."/>
            <person name="Galperin M.Y."/>
            <person name="Jogler C."/>
        </authorList>
    </citation>
    <scope>NUCLEOTIDE SEQUENCE [LARGE SCALE GENOMIC DNA]</scope>
    <source>
        <strain evidence="1 2">Pla100</strain>
    </source>
</reference>
<dbReference type="AlphaFoldDB" id="A0A5C6AD48"/>
<accession>A0A5C6AD48</accession>
<evidence type="ECO:0000313" key="2">
    <source>
        <dbReference type="Proteomes" id="UP000316213"/>
    </source>
</evidence>
<evidence type="ECO:0008006" key="3">
    <source>
        <dbReference type="Google" id="ProtNLM"/>
    </source>
</evidence>